<feature type="compositionally biased region" description="Low complexity" evidence="2">
    <location>
        <begin position="497"/>
        <end position="517"/>
    </location>
</feature>
<gene>
    <name evidence="5" type="ORF">EDC38_0884</name>
</gene>
<dbReference type="EMBL" id="RJUK01000001">
    <property type="protein sequence ID" value="ROQ20283.1"/>
    <property type="molecule type" value="Genomic_DNA"/>
</dbReference>
<dbReference type="RefSeq" id="WP_123637467.1">
    <property type="nucleotide sequence ID" value="NZ_RJUK01000001.1"/>
</dbReference>
<evidence type="ECO:0000256" key="2">
    <source>
        <dbReference type="SAM" id="MobiDB-lite"/>
    </source>
</evidence>
<dbReference type="InterPro" id="IPR050768">
    <property type="entry name" value="UPF0353/GerABKA_families"/>
</dbReference>
<feature type="repeat" description="TPR" evidence="1">
    <location>
        <begin position="411"/>
        <end position="444"/>
    </location>
</feature>
<dbReference type="Proteomes" id="UP000273643">
    <property type="component" value="Unassembled WGS sequence"/>
</dbReference>
<evidence type="ECO:0000313" key="6">
    <source>
        <dbReference type="Proteomes" id="UP000273643"/>
    </source>
</evidence>
<keyword evidence="3" id="KW-1133">Transmembrane helix</keyword>
<feature type="transmembrane region" description="Helical" evidence="3">
    <location>
        <begin position="12"/>
        <end position="33"/>
    </location>
</feature>
<dbReference type="OrthoDB" id="9807628at2"/>
<evidence type="ECO:0000256" key="1">
    <source>
        <dbReference type="PROSITE-ProRule" id="PRU00339"/>
    </source>
</evidence>
<dbReference type="PANTHER" id="PTHR22550:SF14">
    <property type="entry name" value="VWFA DOMAIN-CONTAINING PROTEIN"/>
    <property type="match status" value="1"/>
</dbReference>
<feature type="transmembrane region" description="Helical" evidence="3">
    <location>
        <begin position="66"/>
        <end position="86"/>
    </location>
</feature>
<reference evidence="5 6" key="1">
    <citation type="submission" date="2018-11" db="EMBL/GenBank/DDBJ databases">
        <title>Genomic Encyclopedia of Type Strains, Phase IV (KMG-IV): sequencing the most valuable type-strain genomes for metagenomic binning, comparative biology and taxonomic classification.</title>
        <authorList>
            <person name="Goeker M."/>
        </authorList>
    </citation>
    <scope>NUCLEOTIDE SEQUENCE [LARGE SCALE GENOMIC DNA]</scope>
    <source>
        <strain evidence="5 6">DSM 16974</strain>
    </source>
</reference>
<evidence type="ECO:0000256" key="3">
    <source>
        <dbReference type="SAM" id="Phobius"/>
    </source>
</evidence>
<organism evidence="5 6">
    <name type="scientific">Marinimicrobium koreense</name>
    <dbReference type="NCBI Taxonomy" id="306545"/>
    <lineage>
        <taxon>Bacteria</taxon>
        <taxon>Pseudomonadati</taxon>
        <taxon>Pseudomonadota</taxon>
        <taxon>Gammaproteobacteria</taxon>
        <taxon>Cellvibrionales</taxon>
        <taxon>Cellvibrionaceae</taxon>
        <taxon>Marinimicrobium</taxon>
    </lineage>
</organism>
<dbReference type="Pfam" id="PF00515">
    <property type="entry name" value="TPR_1"/>
    <property type="match status" value="1"/>
</dbReference>
<dbReference type="InterPro" id="IPR036465">
    <property type="entry name" value="vWFA_dom_sf"/>
</dbReference>
<dbReference type="PROSITE" id="PS50293">
    <property type="entry name" value="TPR_REGION"/>
    <property type="match status" value="1"/>
</dbReference>
<comment type="caution">
    <text evidence="5">The sequence shown here is derived from an EMBL/GenBank/DDBJ whole genome shotgun (WGS) entry which is preliminary data.</text>
</comment>
<proteinExistence type="predicted"/>
<dbReference type="InterPro" id="IPR019734">
    <property type="entry name" value="TPR_rpt"/>
</dbReference>
<dbReference type="PROSITE" id="PS50005">
    <property type="entry name" value="TPR"/>
    <property type="match status" value="1"/>
</dbReference>
<dbReference type="PROSITE" id="PS50234">
    <property type="entry name" value="VWFA"/>
    <property type="match status" value="1"/>
</dbReference>
<feature type="domain" description="VWFA" evidence="4">
    <location>
        <begin position="99"/>
        <end position="293"/>
    </location>
</feature>
<dbReference type="SMART" id="SM00028">
    <property type="entry name" value="TPR"/>
    <property type="match status" value="1"/>
</dbReference>
<dbReference type="Pfam" id="PF13519">
    <property type="entry name" value="VWA_2"/>
    <property type="match status" value="1"/>
</dbReference>
<dbReference type="InterPro" id="IPR002035">
    <property type="entry name" value="VWF_A"/>
</dbReference>
<dbReference type="SUPFAM" id="SSF53300">
    <property type="entry name" value="vWA-like"/>
    <property type="match status" value="1"/>
</dbReference>
<dbReference type="AlphaFoldDB" id="A0A3N1NVT9"/>
<keyword evidence="3" id="KW-0812">Transmembrane</keyword>
<feature type="compositionally biased region" description="Acidic residues" evidence="2">
    <location>
        <begin position="518"/>
        <end position="531"/>
    </location>
</feature>
<dbReference type="SUPFAM" id="SSF48452">
    <property type="entry name" value="TPR-like"/>
    <property type="match status" value="1"/>
</dbReference>
<accession>A0A3N1NVT9</accession>
<evidence type="ECO:0000259" key="4">
    <source>
        <dbReference type="PROSITE" id="PS50234"/>
    </source>
</evidence>
<keyword evidence="1" id="KW-0802">TPR repeat</keyword>
<dbReference type="PANTHER" id="PTHR22550">
    <property type="entry name" value="SPORE GERMINATION PROTEIN"/>
    <property type="match status" value="1"/>
</dbReference>
<dbReference type="Gene3D" id="1.25.40.10">
    <property type="entry name" value="Tetratricopeptide repeat domain"/>
    <property type="match status" value="1"/>
</dbReference>
<sequence>MDTLQTALENFHWLRPLWLLALIPAIALVLLLWQQRQQARQWRQLIAPGLLEHLLDPATQQKRRGYLWGLLAAWVLACLALAGPSWEKRPMPVHKTENALIIVLDLSPSMLAEDLAPSRLVRARLKIADVLRERKEGFTGLIAYAGDAHVVSPLTDDTATIRSLLNALHPNVMPLPGSRPEEAIEQAKTLFADAGISEGQILLLTDGVVEKATAPILEQLGDTAFRLSILGVGTPDGAPIPNDRGGFERDRQGNIVVAKLEQDRLERLAGRTGGRYERIDASADDVQWLLEQPGWMEGKERQLDRQFDTWYDRGHWLVLLLLPIVLYSFRRGLLVLVVALPLCGLLPQPAQAADWQAPFLTPDQRGAQALEDSDPAAAAEHFQNPEWRGSALYRAEDYAAAAKAFAQSDSARAHYNRGNALAKAGDLDGAIDAYEQALEKDSTLEDARANKALVEQLKQQQEQQEQQQNGDDSQDSDNDSGESGQNEQDSQSEQDGEQQSPSESESSGDNEQNTSEENPSDSDTSDSPGDDEPQRTDTDSPSPEGQDDQAEREQPESGNPEEDGQEGDEETPAATLQEGDVSDEERQSMEQWLRQVPDDPGGLLRRKFEYQSQQRRLQQMRGETEGQGTEERW</sequence>
<dbReference type="InterPro" id="IPR011990">
    <property type="entry name" value="TPR-like_helical_dom_sf"/>
</dbReference>
<protein>
    <submittedName>
        <fullName evidence="5">Ca-activated chloride channel family protein</fullName>
    </submittedName>
</protein>
<keyword evidence="6" id="KW-1185">Reference proteome</keyword>
<name>A0A3N1NVT9_9GAMM</name>
<evidence type="ECO:0000313" key="5">
    <source>
        <dbReference type="EMBL" id="ROQ20283.1"/>
    </source>
</evidence>
<dbReference type="Gene3D" id="3.40.50.410">
    <property type="entry name" value="von Willebrand factor, type A domain"/>
    <property type="match status" value="1"/>
</dbReference>
<feature type="compositionally biased region" description="Acidic residues" evidence="2">
    <location>
        <begin position="559"/>
        <end position="571"/>
    </location>
</feature>
<feature type="region of interest" description="Disordered" evidence="2">
    <location>
        <begin position="456"/>
        <end position="633"/>
    </location>
</feature>
<keyword evidence="3" id="KW-0472">Membrane</keyword>
<feature type="compositionally biased region" description="Low complexity" evidence="2">
    <location>
        <begin position="459"/>
        <end position="471"/>
    </location>
</feature>